<sequence length="487" mass="52700">MTESVRGRLKLLTATGIGAALLLMPGTAVAQPAGPAGPAGECYDRTLPTTYEETRIDTPAQPGGVQVPNTLIEVGGFTPFVTRLTAELCGARSVGQADKLLRSRGAELWRTAVERAQGKRWMGSIERYDDRPLYWSRLTAIRDLRQWTPRFRLTDTARAALLKTFEYASRGISSTDFSTSRSVTRVLVSGFDPYQLNGEIRRSNPSGASALQLDGQEYRVGDRTVQIQAVSLPVTWSGFDLGYVEDAFGPHLTRNSRERADLIMTISQGGRARMAIEQWAGAWRGGSPDNNNEGTPELVPQVTNWPQPATNPEFIETTLPYQQMIDAGTTPWPTALNPRICEWTGNTRPDPTRVSCHDNGPSPDAQAQAGGGGNYLSNESMYRSNRLRLALGATDVPGGHLHISSLVYPQNPLDIIDPPFASDRAQTIEQTVALVKAAGAAVSGVGDRARGAGNPRARPTHPHPEDPVARPEKDGAGPSPSSSRRKA</sequence>
<evidence type="ECO:0000256" key="1">
    <source>
        <dbReference type="SAM" id="MobiDB-lite"/>
    </source>
</evidence>
<keyword evidence="2" id="KW-0732">Signal</keyword>
<dbReference type="Proteomes" id="UP001339911">
    <property type="component" value="Unassembled WGS sequence"/>
</dbReference>
<reference evidence="3 4" key="1">
    <citation type="submission" date="2024-01" db="EMBL/GenBank/DDBJ databases">
        <title>Genome insights into Plantactinospora veratri sp. nov.</title>
        <authorList>
            <person name="Wang L."/>
        </authorList>
    </citation>
    <scope>NUCLEOTIDE SEQUENCE [LARGE SCALE GENOMIC DNA]</scope>
    <source>
        <strain evidence="3 4">NEAU-FHS4</strain>
    </source>
</reference>
<name>A0ABU7SDI5_9ACTN</name>
<proteinExistence type="predicted"/>
<accession>A0ABU7SDI5</accession>
<feature type="region of interest" description="Disordered" evidence="1">
    <location>
        <begin position="356"/>
        <end position="377"/>
    </location>
</feature>
<dbReference type="InterPro" id="IPR036440">
    <property type="entry name" value="Peptidase_C15-like_sf"/>
</dbReference>
<evidence type="ECO:0000256" key="2">
    <source>
        <dbReference type="SAM" id="SignalP"/>
    </source>
</evidence>
<evidence type="ECO:0000313" key="4">
    <source>
        <dbReference type="Proteomes" id="UP001339911"/>
    </source>
</evidence>
<dbReference type="Gene3D" id="3.40.630.20">
    <property type="entry name" value="Peptidase C15, pyroglutamyl peptidase I-like"/>
    <property type="match status" value="1"/>
</dbReference>
<dbReference type="RefSeq" id="WP_331208252.1">
    <property type="nucleotide sequence ID" value="NZ_JAZGQL010000008.1"/>
</dbReference>
<protein>
    <recommendedName>
        <fullName evidence="5">Pyroglutamyl peptidase</fullName>
    </recommendedName>
</protein>
<feature type="region of interest" description="Disordered" evidence="1">
    <location>
        <begin position="441"/>
        <end position="487"/>
    </location>
</feature>
<evidence type="ECO:0008006" key="5">
    <source>
        <dbReference type="Google" id="ProtNLM"/>
    </source>
</evidence>
<organism evidence="3 4">
    <name type="scientific">Plantactinospora veratri</name>
    <dbReference type="NCBI Taxonomy" id="1436122"/>
    <lineage>
        <taxon>Bacteria</taxon>
        <taxon>Bacillati</taxon>
        <taxon>Actinomycetota</taxon>
        <taxon>Actinomycetes</taxon>
        <taxon>Micromonosporales</taxon>
        <taxon>Micromonosporaceae</taxon>
        <taxon>Plantactinospora</taxon>
    </lineage>
</organism>
<feature type="compositionally biased region" description="Basic and acidic residues" evidence="1">
    <location>
        <begin position="462"/>
        <end position="475"/>
    </location>
</feature>
<gene>
    <name evidence="3" type="ORF">V1634_14200</name>
</gene>
<feature type="signal peptide" evidence="2">
    <location>
        <begin position="1"/>
        <end position="30"/>
    </location>
</feature>
<evidence type="ECO:0000313" key="3">
    <source>
        <dbReference type="EMBL" id="MEE6307976.1"/>
    </source>
</evidence>
<feature type="compositionally biased region" description="Low complexity" evidence="1">
    <location>
        <begin position="441"/>
        <end position="457"/>
    </location>
</feature>
<feature type="chain" id="PRO_5045884255" description="Pyroglutamyl peptidase" evidence="2">
    <location>
        <begin position="31"/>
        <end position="487"/>
    </location>
</feature>
<dbReference type="EMBL" id="JAZGQL010000008">
    <property type="protein sequence ID" value="MEE6307976.1"/>
    <property type="molecule type" value="Genomic_DNA"/>
</dbReference>
<comment type="caution">
    <text evidence="3">The sequence shown here is derived from an EMBL/GenBank/DDBJ whole genome shotgun (WGS) entry which is preliminary data.</text>
</comment>
<dbReference type="SUPFAM" id="SSF53182">
    <property type="entry name" value="Pyrrolidone carboxyl peptidase (pyroglutamate aminopeptidase)"/>
    <property type="match status" value="1"/>
</dbReference>
<keyword evidence="4" id="KW-1185">Reference proteome</keyword>